<reference evidence="1" key="1">
    <citation type="submission" date="2021-01" db="EMBL/GenBank/DDBJ databases">
        <title>Whole genome shotgun sequence of Rhizocola hellebori NBRC 109834.</title>
        <authorList>
            <person name="Komaki H."/>
            <person name="Tamura T."/>
        </authorList>
    </citation>
    <scope>NUCLEOTIDE SEQUENCE</scope>
    <source>
        <strain evidence="1">NBRC 109834</strain>
    </source>
</reference>
<protein>
    <submittedName>
        <fullName evidence="1">Uncharacterized protein</fullName>
    </submittedName>
</protein>
<comment type="caution">
    <text evidence="1">The sequence shown here is derived from an EMBL/GenBank/DDBJ whole genome shotgun (WGS) entry which is preliminary data.</text>
</comment>
<organism evidence="1 2">
    <name type="scientific">Rhizocola hellebori</name>
    <dbReference type="NCBI Taxonomy" id="1392758"/>
    <lineage>
        <taxon>Bacteria</taxon>
        <taxon>Bacillati</taxon>
        <taxon>Actinomycetota</taxon>
        <taxon>Actinomycetes</taxon>
        <taxon>Micromonosporales</taxon>
        <taxon>Micromonosporaceae</taxon>
        <taxon>Rhizocola</taxon>
    </lineage>
</organism>
<gene>
    <name evidence="1" type="ORF">Rhe02_85010</name>
</gene>
<evidence type="ECO:0000313" key="1">
    <source>
        <dbReference type="EMBL" id="GIH10434.1"/>
    </source>
</evidence>
<name>A0A8J3VKF9_9ACTN</name>
<accession>A0A8J3VKF9</accession>
<dbReference type="AlphaFoldDB" id="A0A8J3VKF9"/>
<evidence type="ECO:0000313" key="2">
    <source>
        <dbReference type="Proteomes" id="UP000612899"/>
    </source>
</evidence>
<keyword evidence="2" id="KW-1185">Reference proteome</keyword>
<sequence>MPIAILYPIEGIDMPGQHAAKAAAVFIAMSAIATPLPEVIAETSTVTFVEVLSDPEGEDEGLTHLATEVRNYGCGDQ</sequence>
<dbReference type="RefSeq" id="WP_203914148.1">
    <property type="nucleotide sequence ID" value="NZ_BONY01000094.1"/>
</dbReference>
<dbReference type="EMBL" id="BONY01000094">
    <property type="protein sequence ID" value="GIH10434.1"/>
    <property type="molecule type" value="Genomic_DNA"/>
</dbReference>
<proteinExistence type="predicted"/>
<dbReference type="Proteomes" id="UP000612899">
    <property type="component" value="Unassembled WGS sequence"/>
</dbReference>